<evidence type="ECO:0000256" key="10">
    <source>
        <dbReference type="ARBA" id="ARBA00023049"/>
    </source>
</evidence>
<dbReference type="GO" id="GO:0016020">
    <property type="term" value="C:membrane"/>
    <property type="evidence" value="ECO:0007669"/>
    <property type="project" value="UniProtKB-SubCell"/>
</dbReference>
<dbReference type="PANTHER" id="PTHR39188:SF3">
    <property type="entry name" value="STAGE IV SPORULATION PROTEIN FB"/>
    <property type="match status" value="1"/>
</dbReference>
<evidence type="ECO:0000256" key="2">
    <source>
        <dbReference type="ARBA" id="ARBA00004141"/>
    </source>
</evidence>
<gene>
    <name evidence="14" type="ORF">CHH72_07545</name>
</gene>
<dbReference type="Proteomes" id="UP000216207">
    <property type="component" value="Unassembled WGS sequence"/>
</dbReference>
<reference evidence="14 15" key="1">
    <citation type="submission" date="2017-07" db="EMBL/GenBank/DDBJ databases">
        <title>Isolation and whole genome analysis of endospore-forming bacteria from heroin.</title>
        <authorList>
            <person name="Kalinowski J."/>
            <person name="Ahrens B."/>
            <person name="Al-Dilaimi A."/>
            <person name="Winkler A."/>
            <person name="Wibberg D."/>
            <person name="Schleenbecker U."/>
            <person name="Ruckert C."/>
            <person name="Wolfel R."/>
            <person name="Grass G."/>
        </authorList>
    </citation>
    <scope>NUCLEOTIDE SEQUENCE [LARGE SCALE GENOMIC DNA]</scope>
    <source>
        <strain evidence="14 15">7539</strain>
    </source>
</reference>
<comment type="similarity">
    <text evidence="3">Belongs to the peptidase M50B family.</text>
</comment>
<feature type="transmembrane region" description="Helical" evidence="12">
    <location>
        <begin position="12"/>
        <end position="27"/>
    </location>
</feature>
<dbReference type="CDD" id="cd06161">
    <property type="entry name" value="S2P-M50_SpoIVFB"/>
    <property type="match status" value="1"/>
</dbReference>
<organism evidence="14 15">
    <name type="scientific">Shouchella clausii</name>
    <name type="common">Alkalihalobacillus clausii</name>
    <dbReference type="NCBI Taxonomy" id="79880"/>
    <lineage>
        <taxon>Bacteria</taxon>
        <taxon>Bacillati</taxon>
        <taxon>Bacillota</taxon>
        <taxon>Bacilli</taxon>
        <taxon>Bacillales</taxon>
        <taxon>Bacillaceae</taxon>
        <taxon>Shouchella</taxon>
    </lineage>
</organism>
<feature type="transmembrane region" description="Helical" evidence="12">
    <location>
        <begin position="152"/>
        <end position="172"/>
    </location>
</feature>
<accession>A0A268P163</accession>
<dbReference type="EMBL" id="NPCC01000008">
    <property type="protein sequence ID" value="PAE89483.1"/>
    <property type="molecule type" value="Genomic_DNA"/>
</dbReference>
<name>A0A268P163_SHOCL</name>
<keyword evidence="7" id="KW-0378">Hydrolase</keyword>
<keyword evidence="8" id="KW-0862">Zinc</keyword>
<evidence type="ECO:0000256" key="6">
    <source>
        <dbReference type="ARBA" id="ARBA00022723"/>
    </source>
</evidence>
<dbReference type="GO" id="GO:0006508">
    <property type="term" value="P:proteolysis"/>
    <property type="evidence" value="ECO:0007669"/>
    <property type="project" value="UniProtKB-KW"/>
</dbReference>
<sequence>MIELIKRVRVHPLFWLVIAAGIITGHFKEVLMVFVIVFVHEMGHTVAAYMLKWDIKKIELLPFGGAAQVEENGTKPIKEEMAIVLAGPLQHLWLWALSFALVGQPFWSESDHELFVAHNAAIVLFNLLPIYPLDGGRMVQLACLAVWPYKRAMAASLGISVGFLAVALSMMLFLPFHLNLFVVLSFLALTIGLEFKQRNYRFMRFLMAKQTDRAMKSIHARVSGQLPIRDALALLRRGQVQLFVIEDGGTRYTIAEKELLQAYFAEAKLHAPVRTLVPPAM</sequence>
<evidence type="ECO:0000256" key="11">
    <source>
        <dbReference type="ARBA" id="ARBA00023136"/>
    </source>
</evidence>
<proteinExistence type="inferred from homology"/>
<dbReference type="PANTHER" id="PTHR39188">
    <property type="entry name" value="MEMBRANE-ASSOCIATED ZINC METALLOPROTEASE M50B"/>
    <property type="match status" value="1"/>
</dbReference>
<keyword evidence="5 12" id="KW-0812">Transmembrane</keyword>
<comment type="cofactor">
    <cofactor evidence="1">
        <name>Zn(2+)</name>
        <dbReference type="ChEBI" id="CHEBI:29105"/>
    </cofactor>
</comment>
<evidence type="ECO:0000256" key="9">
    <source>
        <dbReference type="ARBA" id="ARBA00022989"/>
    </source>
</evidence>
<comment type="subcellular location">
    <subcellularLocation>
        <location evidence="2">Membrane</location>
        <topology evidence="2">Multi-pass membrane protein</topology>
    </subcellularLocation>
</comment>
<evidence type="ECO:0000256" key="4">
    <source>
        <dbReference type="ARBA" id="ARBA00022670"/>
    </source>
</evidence>
<protein>
    <submittedName>
        <fullName evidence="14">Protease</fullName>
    </submittedName>
</protein>
<evidence type="ECO:0000256" key="7">
    <source>
        <dbReference type="ARBA" id="ARBA00022801"/>
    </source>
</evidence>
<evidence type="ECO:0000256" key="5">
    <source>
        <dbReference type="ARBA" id="ARBA00022692"/>
    </source>
</evidence>
<dbReference type="AlphaFoldDB" id="A0A268P163"/>
<keyword evidence="10" id="KW-0482">Metalloprotease</keyword>
<evidence type="ECO:0000256" key="3">
    <source>
        <dbReference type="ARBA" id="ARBA00007931"/>
    </source>
</evidence>
<dbReference type="InterPro" id="IPR008915">
    <property type="entry name" value="Peptidase_M50"/>
</dbReference>
<dbReference type="GO" id="GO:0008237">
    <property type="term" value="F:metallopeptidase activity"/>
    <property type="evidence" value="ECO:0007669"/>
    <property type="project" value="UniProtKB-KW"/>
</dbReference>
<keyword evidence="6" id="KW-0479">Metal-binding</keyword>
<dbReference type="GO" id="GO:0046872">
    <property type="term" value="F:metal ion binding"/>
    <property type="evidence" value="ECO:0007669"/>
    <property type="project" value="UniProtKB-KW"/>
</dbReference>
<evidence type="ECO:0000256" key="1">
    <source>
        <dbReference type="ARBA" id="ARBA00001947"/>
    </source>
</evidence>
<evidence type="ECO:0000313" key="15">
    <source>
        <dbReference type="Proteomes" id="UP000216207"/>
    </source>
</evidence>
<feature type="transmembrane region" description="Helical" evidence="12">
    <location>
        <begin position="178"/>
        <end position="195"/>
    </location>
</feature>
<keyword evidence="4 14" id="KW-0645">Protease</keyword>
<evidence type="ECO:0000256" key="12">
    <source>
        <dbReference type="SAM" id="Phobius"/>
    </source>
</evidence>
<dbReference type="Pfam" id="PF02163">
    <property type="entry name" value="Peptidase_M50"/>
    <property type="match status" value="1"/>
</dbReference>
<comment type="caution">
    <text evidence="14">The sequence shown here is derived from an EMBL/GenBank/DDBJ whole genome shotgun (WGS) entry which is preliminary data.</text>
</comment>
<feature type="domain" description="Peptidase M50" evidence="13">
    <location>
        <begin position="30"/>
        <end position="102"/>
    </location>
</feature>
<dbReference type="RefSeq" id="WP_095326348.1">
    <property type="nucleotide sequence ID" value="NZ_NPCC01000008.1"/>
</dbReference>
<evidence type="ECO:0000259" key="13">
    <source>
        <dbReference type="Pfam" id="PF02163"/>
    </source>
</evidence>
<evidence type="ECO:0000313" key="14">
    <source>
        <dbReference type="EMBL" id="PAE89483.1"/>
    </source>
</evidence>
<feature type="transmembrane region" description="Helical" evidence="12">
    <location>
        <begin position="114"/>
        <end position="131"/>
    </location>
</feature>
<evidence type="ECO:0000256" key="8">
    <source>
        <dbReference type="ARBA" id="ARBA00022833"/>
    </source>
</evidence>
<keyword evidence="11 12" id="KW-0472">Membrane</keyword>
<keyword evidence="9 12" id="KW-1133">Transmembrane helix</keyword>